<name>I3VQC6_9BETA</name>
<proteinExistence type="predicted"/>
<dbReference type="RefSeq" id="YP_010797158.1">
    <property type="nucleotide sequence ID" value="NC_076129.1"/>
</dbReference>
<accession>I3VQC6</accession>
<dbReference type="KEGG" id="vg:80534861"/>
<organism evidence="1 2">
    <name type="scientific">miniopterid betaherpesvirus 1</name>
    <dbReference type="NCBI Taxonomy" id="3070189"/>
    <lineage>
        <taxon>Viruses</taxon>
        <taxon>Duplodnaviria</taxon>
        <taxon>Heunggongvirae</taxon>
        <taxon>Peploviricota</taxon>
        <taxon>Herviviricetes</taxon>
        <taxon>Herpesvirales</taxon>
        <taxon>Orthoherpesviridae</taxon>
        <taxon>Betaherpesvirinae</taxon>
        <taxon>Quwivirus</taxon>
        <taxon>Quwivirus miniopteridbeta1</taxon>
    </lineage>
</organism>
<sequence>MLKMCVSVRSGQRQLTALMRHVNATLINDKPNRYGKRNLTELAKHIRSRDRMTSRYTYRVRDGRTSVLCAVDVTTLMEVVNMDSPNPIDRLFRLEVIISFSHIKKEANTICTHQNWIIT</sequence>
<dbReference type="GeneID" id="80534861"/>
<keyword evidence="2" id="KW-1185">Reference proteome</keyword>
<reference evidence="1 2" key="1">
    <citation type="journal article" date="2012" name="J. Virol.">
        <title>A Novel Bat Herpesvirus Encodes Homologues of Major Histocompatibility Complex Classes I and II, C-Type Lectin, and a Unique Family of Immune-Related Genes.</title>
        <authorList>
            <person name="Zhang H."/>
            <person name="Todd S."/>
            <person name="Tachedjian M."/>
            <person name="Barr J.A."/>
            <person name="Luo M."/>
            <person name="Yu M."/>
            <person name="Marsh G.A."/>
            <person name="Crameri G."/>
            <person name="Wang L.F."/>
        </authorList>
    </citation>
    <scope>NUCLEOTIDE SEQUENCE [LARGE SCALE GENOMIC DNA]</scope>
    <source>
        <strain evidence="1">B7D8</strain>
    </source>
</reference>
<evidence type="ECO:0000313" key="2">
    <source>
        <dbReference type="Proteomes" id="UP000103899"/>
    </source>
</evidence>
<dbReference type="EMBL" id="JQ805139">
    <property type="protein sequence ID" value="AFK83970.1"/>
    <property type="molecule type" value="Genomic_DNA"/>
</dbReference>
<evidence type="ECO:0000313" key="1">
    <source>
        <dbReference type="EMBL" id="AFK83970.1"/>
    </source>
</evidence>
<protein>
    <submittedName>
        <fullName evidence="1">B129</fullName>
    </submittedName>
</protein>
<dbReference type="Proteomes" id="UP000103899">
    <property type="component" value="Segment"/>
</dbReference>